<evidence type="ECO:0000313" key="2">
    <source>
        <dbReference type="EMBL" id="GMQ28138.1"/>
    </source>
</evidence>
<gene>
    <name evidence="2" type="ORF">Aconfl_07810</name>
</gene>
<keyword evidence="1" id="KW-1133">Transmembrane helix</keyword>
<keyword evidence="3" id="KW-1185">Reference proteome</keyword>
<name>A0ABQ6PJL2_9BACT</name>
<feature type="transmembrane region" description="Helical" evidence="1">
    <location>
        <begin position="6"/>
        <end position="28"/>
    </location>
</feature>
<keyword evidence="1" id="KW-0812">Transmembrane</keyword>
<keyword evidence="1" id="KW-0472">Membrane</keyword>
<protein>
    <submittedName>
        <fullName evidence="2">Uncharacterized protein</fullName>
    </submittedName>
</protein>
<sequence>MGGKTSLVALWLFVLRMGIQPMIIRLFFTQTLKARERVEGLFLKMLRDTKNL</sequence>
<organism evidence="2 3">
    <name type="scientific">Algoriphagus confluentis</name>
    <dbReference type="NCBI Taxonomy" id="1697556"/>
    <lineage>
        <taxon>Bacteria</taxon>
        <taxon>Pseudomonadati</taxon>
        <taxon>Bacteroidota</taxon>
        <taxon>Cytophagia</taxon>
        <taxon>Cytophagales</taxon>
        <taxon>Cyclobacteriaceae</taxon>
        <taxon>Algoriphagus</taxon>
    </lineage>
</organism>
<accession>A0ABQ6PJL2</accession>
<comment type="caution">
    <text evidence="2">The sequence shown here is derived from an EMBL/GenBank/DDBJ whole genome shotgun (WGS) entry which is preliminary data.</text>
</comment>
<evidence type="ECO:0000313" key="3">
    <source>
        <dbReference type="Proteomes" id="UP001338309"/>
    </source>
</evidence>
<reference evidence="2 3" key="1">
    <citation type="submission" date="2023-08" db="EMBL/GenBank/DDBJ databases">
        <title>Draft genome sequence of Algoriphagus confluentis.</title>
        <authorList>
            <person name="Takatani N."/>
            <person name="Hosokawa M."/>
            <person name="Sawabe T."/>
        </authorList>
    </citation>
    <scope>NUCLEOTIDE SEQUENCE [LARGE SCALE GENOMIC DNA]</scope>
    <source>
        <strain evidence="2 3">NBRC 111222</strain>
    </source>
</reference>
<dbReference type="Proteomes" id="UP001338309">
    <property type="component" value="Unassembled WGS sequence"/>
</dbReference>
<dbReference type="EMBL" id="BTPD01000002">
    <property type="protein sequence ID" value="GMQ28138.1"/>
    <property type="molecule type" value="Genomic_DNA"/>
</dbReference>
<evidence type="ECO:0000256" key="1">
    <source>
        <dbReference type="SAM" id="Phobius"/>
    </source>
</evidence>
<proteinExistence type="predicted"/>